<feature type="chain" id="PRO_5042602840" description="Secreted protein" evidence="1">
    <location>
        <begin position="17"/>
        <end position="105"/>
    </location>
</feature>
<protein>
    <recommendedName>
        <fullName evidence="4">Secreted protein</fullName>
    </recommendedName>
</protein>
<keyword evidence="3" id="KW-1185">Reference proteome</keyword>
<name>A0AAI9XEC0_PENTH</name>
<dbReference type="EMBL" id="LACB01000007">
    <property type="protein sequence ID" value="KAJ9492688.1"/>
    <property type="molecule type" value="Genomic_DNA"/>
</dbReference>
<dbReference type="AlphaFoldDB" id="A0AAI9XEC0"/>
<organism evidence="2 3">
    <name type="scientific">Penicillium thymicola</name>
    <dbReference type="NCBI Taxonomy" id="293382"/>
    <lineage>
        <taxon>Eukaryota</taxon>
        <taxon>Fungi</taxon>
        <taxon>Dikarya</taxon>
        <taxon>Ascomycota</taxon>
        <taxon>Pezizomycotina</taxon>
        <taxon>Eurotiomycetes</taxon>
        <taxon>Eurotiomycetidae</taxon>
        <taxon>Eurotiales</taxon>
        <taxon>Aspergillaceae</taxon>
        <taxon>Penicillium</taxon>
    </lineage>
</organism>
<reference evidence="2" key="2">
    <citation type="journal article" date="2016" name="Fungal Biol.">
        <title>Ochratoxin A production by Penicillium thymicola.</title>
        <authorList>
            <person name="Nguyen H.D.T."/>
            <person name="McMullin D.R."/>
            <person name="Ponomareva E."/>
            <person name="Riley R."/>
            <person name="Pomraning K.R."/>
            <person name="Baker S.E."/>
            <person name="Seifert K.A."/>
        </authorList>
    </citation>
    <scope>NUCLEOTIDE SEQUENCE</scope>
    <source>
        <strain evidence="2">DAOM 180753</strain>
    </source>
</reference>
<evidence type="ECO:0000256" key="1">
    <source>
        <dbReference type="SAM" id="SignalP"/>
    </source>
</evidence>
<sequence length="105" mass="11224">MQLVAMLAVLPIVRLGVTPDDKGLELETSDADIPNGPVEPVVNGLPKAGISRHLHQPQAPHKIRNKSKLWRAIIPSWLPQSMAQSGVGTGDNFILSPASPPVIIL</sequence>
<accession>A0AAI9XEC0</accession>
<evidence type="ECO:0000313" key="2">
    <source>
        <dbReference type="EMBL" id="KAJ9492688.1"/>
    </source>
</evidence>
<evidence type="ECO:0008006" key="4">
    <source>
        <dbReference type="Google" id="ProtNLM"/>
    </source>
</evidence>
<reference evidence="2" key="1">
    <citation type="submission" date="2015-06" db="EMBL/GenBank/DDBJ databases">
        <authorList>
            <person name="Nguyen H."/>
        </authorList>
    </citation>
    <scope>NUCLEOTIDE SEQUENCE</scope>
    <source>
        <strain evidence="2">DAOM 180753</strain>
    </source>
</reference>
<evidence type="ECO:0000313" key="3">
    <source>
        <dbReference type="Proteomes" id="UP001227192"/>
    </source>
</evidence>
<proteinExistence type="predicted"/>
<gene>
    <name evidence="2" type="ORF">VN97_g515</name>
</gene>
<keyword evidence="1" id="KW-0732">Signal</keyword>
<comment type="caution">
    <text evidence="2">The sequence shown here is derived from an EMBL/GenBank/DDBJ whole genome shotgun (WGS) entry which is preliminary data.</text>
</comment>
<dbReference type="Proteomes" id="UP001227192">
    <property type="component" value="Unassembled WGS sequence"/>
</dbReference>
<feature type="signal peptide" evidence="1">
    <location>
        <begin position="1"/>
        <end position="16"/>
    </location>
</feature>